<evidence type="ECO:0000256" key="4">
    <source>
        <dbReference type="ARBA" id="ARBA00023136"/>
    </source>
</evidence>
<comment type="caution">
    <text evidence="8">The sequence shown here is derived from an EMBL/GenBank/DDBJ whole genome shotgun (WGS) entry which is preliminary data.</text>
</comment>
<name>A0AAN8IQ98_TRICO</name>
<feature type="region of interest" description="Disordered" evidence="5">
    <location>
        <begin position="23"/>
        <end position="60"/>
    </location>
</feature>
<feature type="non-terminal residue" evidence="8">
    <location>
        <position position="1"/>
    </location>
</feature>
<gene>
    <name evidence="8" type="ORF">GCK32_012375</name>
</gene>
<dbReference type="SUPFAM" id="SSF81321">
    <property type="entry name" value="Family A G protein-coupled receptor-like"/>
    <property type="match status" value="1"/>
</dbReference>
<feature type="domain" description="G-protein coupled receptors family 1 profile" evidence="7">
    <location>
        <begin position="119"/>
        <end position="384"/>
    </location>
</feature>
<dbReference type="EMBL" id="WIXE01008341">
    <property type="protein sequence ID" value="KAK5979458.1"/>
    <property type="molecule type" value="Genomic_DNA"/>
</dbReference>
<feature type="transmembrane region" description="Helical" evidence="6">
    <location>
        <begin position="137"/>
        <end position="159"/>
    </location>
</feature>
<sequence>ILDPGMNSSDFLLHEQEEVAHKMNSSISLKAPEGGDRRRRKQLEKTFPMNGKTRPRPLTSNVVSHGRTIVPGKRSESDHLCLNVWTSIHESLTVMSIDYNTLEYVVYSWLLPIICIPGVAAAALSAVVFAKMRHSSLEVLLCGLSLFDVLVLSSTLLIYPAMNACQNEPNPIDSKVCHFFWRSTLIAYPFSLIAQAGSVWTCVVIAFDRFIAVFFPIQKRVWATPRTSTIVICGVALFSLLFKLPAFFEIVLNESGQIMPSSLRLDPTYQLIYMTYMYVIFILLIPWTVIIVVNAIVIQKVREAYRTHKQLTQSNTRTRRDVDERKMTVMTIVMTGIFVLCNIPPAINNIIESYAPQYREMYRHRIPLSTLLVCVNSASNILIYCWFNRQFRRTVFRLCSSSTYKRADSQYIPANKSQPRPSDSGSTRAHKLSII</sequence>
<dbReference type="GO" id="GO:0004930">
    <property type="term" value="F:G protein-coupled receptor activity"/>
    <property type="evidence" value="ECO:0007669"/>
    <property type="project" value="InterPro"/>
</dbReference>
<feature type="transmembrane region" description="Helical" evidence="6">
    <location>
        <begin position="367"/>
        <end position="387"/>
    </location>
</feature>
<dbReference type="InterPro" id="IPR052954">
    <property type="entry name" value="GPCR-Ligand_Int"/>
</dbReference>
<keyword evidence="3 6" id="KW-1133">Transmembrane helix</keyword>
<feature type="transmembrane region" description="Helical" evidence="6">
    <location>
        <begin position="109"/>
        <end position="130"/>
    </location>
</feature>
<dbReference type="PANTHER" id="PTHR46641">
    <property type="entry name" value="FMRFAMIDE RECEPTOR-RELATED"/>
    <property type="match status" value="1"/>
</dbReference>
<dbReference type="Pfam" id="PF00001">
    <property type="entry name" value="7tm_1"/>
    <property type="match status" value="1"/>
</dbReference>
<dbReference type="CDD" id="cd14978">
    <property type="entry name" value="7tmA_FMRFamide_R-like"/>
    <property type="match status" value="1"/>
</dbReference>
<protein>
    <submittedName>
        <fullName evidence="8">G-protein coupled receptor</fullName>
    </submittedName>
</protein>
<dbReference type="InterPro" id="IPR017452">
    <property type="entry name" value="GPCR_Rhodpsn_7TM"/>
</dbReference>
<feature type="transmembrane region" description="Helical" evidence="6">
    <location>
        <begin position="327"/>
        <end position="347"/>
    </location>
</feature>
<dbReference type="Gene3D" id="1.20.1070.10">
    <property type="entry name" value="Rhodopsin 7-helix transmembrane proteins"/>
    <property type="match status" value="1"/>
</dbReference>
<keyword evidence="9" id="KW-1185">Reference proteome</keyword>
<feature type="transmembrane region" description="Helical" evidence="6">
    <location>
        <begin position="179"/>
        <end position="207"/>
    </location>
</feature>
<evidence type="ECO:0000256" key="5">
    <source>
        <dbReference type="SAM" id="MobiDB-lite"/>
    </source>
</evidence>
<dbReference type="GO" id="GO:0016020">
    <property type="term" value="C:membrane"/>
    <property type="evidence" value="ECO:0007669"/>
    <property type="project" value="UniProtKB-SubCell"/>
</dbReference>
<keyword evidence="8" id="KW-0675">Receptor</keyword>
<evidence type="ECO:0000256" key="6">
    <source>
        <dbReference type="SAM" id="Phobius"/>
    </source>
</evidence>
<keyword evidence="4 6" id="KW-0472">Membrane</keyword>
<comment type="subcellular location">
    <subcellularLocation>
        <location evidence="1">Membrane</location>
    </subcellularLocation>
</comment>
<dbReference type="PANTHER" id="PTHR46641:SF24">
    <property type="entry name" value="G-PROTEIN COUPLED RECEPTORS FAMILY 1 PROFILE DOMAIN-CONTAINING PROTEIN"/>
    <property type="match status" value="1"/>
</dbReference>
<evidence type="ECO:0000256" key="1">
    <source>
        <dbReference type="ARBA" id="ARBA00004370"/>
    </source>
</evidence>
<evidence type="ECO:0000259" key="7">
    <source>
        <dbReference type="PROSITE" id="PS50262"/>
    </source>
</evidence>
<evidence type="ECO:0000256" key="2">
    <source>
        <dbReference type="ARBA" id="ARBA00022692"/>
    </source>
</evidence>
<reference evidence="8 9" key="1">
    <citation type="submission" date="2019-10" db="EMBL/GenBank/DDBJ databases">
        <title>Assembly and Annotation for the nematode Trichostrongylus colubriformis.</title>
        <authorList>
            <person name="Martin J."/>
        </authorList>
    </citation>
    <scope>NUCLEOTIDE SEQUENCE [LARGE SCALE GENOMIC DNA]</scope>
    <source>
        <strain evidence="8">G859</strain>
        <tissue evidence="8">Whole worm</tissue>
    </source>
</reference>
<dbReference type="AlphaFoldDB" id="A0AAN8IQ98"/>
<dbReference type="InterPro" id="IPR000276">
    <property type="entry name" value="GPCR_Rhodpsn"/>
</dbReference>
<dbReference type="PRINTS" id="PR00237">
    <property type="entry name" value="GPCRRHODOPSN"/>
</dbReference>
<feature type="region of interest" description="Disordered" evidence="5">
    <location>
        <begin position="410"/>
        <end position="435"/>
    </location>
</feature>
<organism evidence="8 9">
    <name type="scientific">Trichostrongylus colubriformis</name>
    <name type="common">Black scour worm</name>
    <dbReference type="NCBI Taxonomy" id="6319"/>
    <lineage>
        <taxon>Eukaryota</taxon>
        <taxon>Metazoa</taxon>
        <taxon>Ecdysozoa</taxon>
        <taxon>Nematoda</taxon>
        <taxon>Chromadorea</taxon>
        <taxon>Rhabditida</taxon>
        <taxon>Rhabditina</taxon>
        <taxon>Rhabditomorpha</taxon>
        <taxon>Strongyloidea</taxon>
        <taxon>Trichostrongylidae</taxon>
        <taxon>Trichostrongylus</taxon>
    </lineage>
</organism>
<keyword evidence="2 6" id="KW-0812">Transmembrane</keyword>
<dbReference type="Proteomes" id="UP001331761">
    <property type="component" value="Unassembled WGS sequence"/>
</dbReference>
<feature type="transmembrane region" description="Helical" evidence="6">
    <location>
        <begin position="271"/>
        <end position="297"/>
    </location>
</feature>
<proteinExistence type="predicted"/>
<dbReference type="PROSITE" id="PS50262">
    <property type="entry name" value="G_PROTEIN_RECEP_F1_2"/>
    <property type="match status" value="1"/>
</dbReference>
<evidence type="ECO:0000313" key="8">
    <source>
        <dbReference type="EMBL" id="KAK5979458.1"/>
    </source>
</evidence>
<accession>A0AAN8IQ98</accession>
<feature type="transmembrane region" description="Helical" evidence="6">
    <location>
        <begin position="228"/>
        <end position="251"/>
    </location>
</feature>
<evidence type="ECO:0000313" key="9">
    <source>
        <dbReference type="Proteomes" id="UP001331761"/>
    </source>
</evidence>
<evidence type="ECO:0000256" key="3">
    <source>
        <dbReference type="ARBA" id="ARBA00022989"/>
    </source>
</evidence>
<dbReference type="SMART" id="SM01381">
    <property type="entry name" value="7TM_GPCR_Srsx"/>
    <property type="match status" value="1"/>
</dbReference>
<feature type="compositionally biased region" description="Polar residues" evidence="5">
    <location>
        <begin position="415"/>
        <end position="427"/>
    </location>
</feature>